<dbReference type="AlphaFoldDB" id="A0A0A9B258"/>
<reference evidence="1" key="1">
    <citation type="submission" date="2014-09" db="EMBL/GenBank/DDBJ databases">
        <authorList>
            <person name="Magalhaes I.L.F."/>
            <person name="Oliveira U."/>
            <person name="Santos F.R."/>
            <person name="Vidigal T.H.D.A."/>
            <person name="Brescovit A.D."/>
            <person name="Santos A.J."/>
        </authorList>
    </citation>
    <scope>NUCLEOTIDE SEQUENCE</scope>
    <source>
        <tissue evidence="1">Shoot tissue taken approximately 20 cm above the soil surface</tissue>
    </source>
</reference>
<name>A0A0A9B258_ARUDO</name>
<organism evidence="1">
    <name type="scientific">Arundo donax</name>
    <name type="common">Giant reed</name>
    <name type="synonym">Donax arundinaceus</name>
    <dbReference type="NCBI Taxonomy" id="35708"/>
    <lineage>
        <taxon>Eukaryota</taxon>
        <taxon>Viridiplantae</taxon>
        <taxon>Streptophyta</taxon>
        <taxon>Embryophyta</taxon>
        <taxon>Tracheophyta</taxon>
        <taxon>Spermatophyta</taxon>
        <taxon>Magnoliopsida</taxon>
        <taxon>Liliopsida</taxon>
        <taxon>Poales</taxon>
        <taxon>Poaceae</taxon>
        <taxon>PACMAD clade</taxon>
        <taxon>Arundinoideae</taxon>
        <taxon>Arundineae</taxon>
        <taxon>Arundo</taxon>
    </lineage>
</organism>
<reference evidence="1" key="2">
    <citation type="journal article" date="2015" name="Data Brief">
        <title>Shoot transcriptome of the giant reed, Arundo donax.</title>
        <authorList>
            <person name="Barrero R.A."/>
            <person name="Guerrero F.D."/>
            <person name="Moolhuijzen P."/>
            <person name="Goolsby J.A."/>
            <person name="Tidwell J."/>
            <person name="Bellgard S.E."/>
            <person name="Bellgard M.I."/>
        </authorList>
    </citation>
    <scope>NUCLEOTIDE SEQUENCE</scope>
    <source>
        <tissue evidence="1">Shoot tissue taken approximately 20 cm above the soil surface</tissue>
    </source>
</reference>
<protein>
    <submittedName>
        <fullName evidence="1">Uncharacterized protein</fullName>
    </submittedName>
</protein>
<evidence type="ECO:0000313" key="1">
    <source>
        <dbReference type="EMBL" id="JAD56213.1"/>
    </source>
</evidence>
<dbReference type="EMBL" id="GBRH01241682">
    <property type="protein sequence ID" value="JAD56213.1"/>
    <property type="molecule type" value="Transcribed_RNA"/>
</dbReference>
<proteinExistence type="predicted"/>
<accession>A0A0A9B258</accession>
<sequence length="33" mass="3613">MVGGPTCQSKQWNSCSPSGVLHYRPLKTLLVPK</sequence>